<evidence type="ECO:0008006" key="4">
    <source>
        <dbReference type="Google" id="ProtNLM"/>
    </source>
</evidence>
<protein>
    <recommendedName>
        <fullName evidence="4">Auto-transporter adhesin head GIN domain-containing protein</fullName>
    </recommendedName>
</protein>
<dbReference type="RefSeq" id="WP_386107205.1">
    <property type="nucleotide sequence ID" value="NZ_JBHTJR010000045.1"/>
</dbReference>
<organism evidence="2 3">
    <name type="scientific">Tenacibaculum geojense</name>
    <dbReference type="NCBI Taxonomy" id="915352"/>
    <lineage>
        <taxon>Bacteria</taxon>
        <taxon>Pseudomonadati</taxon>
        <taxon>Bacteroidota</taxon>
        <taxon>Flavobacteriia</taxon>
        <taxon>Flavobacteriales</taxon>
        <taxon>Flavobacteriaceae</taxon>
        <taxon>Tenacibaculum</taxon>
    </lineage>
</organism>
<gene>
    <name evidence="2" type="ORF">ACFQ1U_08265</name>
</gene>
<comment type="caution">
    <text evidence="2">The sequence shown here is derived from an EMBL/GenBank/DDBJ whole genome shotgun (WGS) entry which is preliminary data.</text>
</comment>
<feature type="signal peptide" evidence="1">
    <location>
        <begin position="1"/>
        <end position="21"/>
    </location>
</feature>
<evidence type="ECO:0000256" key="1">
    <source>
        <dbReference type="SAM" id="SignalP"/>
    </source>
</evidence>
<evidence type="ECO:0000313" key="2">
    <source>
        <dbReference type="EMBL" id="MFD0993196.1"/>
    </source>
</evidence>
<keyword evidence="1" id="KW-0732">Signal</keyword>
<accession>A0ABW3JSE4</accession>
<name>A0ABW3JSE4_9FLAO</name>
<proteinExistence type="predicted"/>
<reference evidence="3" key="1">
    <citation type="journal article" date="2019" name="Int. J. Syst. Evol. Microbiol.">
        <title>The Global Catalogue of Microorganisms (GCM) 10K type strain sequencing project: providing services to taxonomists for standard genome sequencing and annotation.</title>
        <authorList>
            <consortium name="The Broad Institute Genomics Platform"/>
            <consortium name="The Broad Institute Genome Sequencing Center for Infectious Disease"/>
            <person name="Wu L."/>
            <person name="Ma J."/>
        </authorList>
    </citation>
    <scope>NUCLEOTIDE SEQUENCE [LARGE SCALE GENOMIC DNA]</scope>
    <source>
        <strain evidence="3">CCUG 60527</strain>
    </source>
</reference>
<feature type="chain" id="PRO_5047108479" description="Auto-transporter adhesin head GIN domain-containing protein" evidence="1">
    <location>
        <begin position="22"/>
        <end position="150"/>
    </location>
</feature>
<evidence type="ECO:0000313" key="3">
    <source>
        <dbReference type="Proteomes" id="UP001597062"/>
    </source>
</evidence>
<keyword evidence="3" id="KW-1185">Reference proteome</keyword>
<dbReference type="EMBL" id="JBHTJR010000045">
    <property type="protein sequence ID" value="MFD0993196.1"/>
    <property type="molecule type" value="Genomic_DNA"/>
</dbReference>
<dbReference type="Proteomes" id="UP001597062">
    <property type="component" value="Unassembled WGS sequence"/>
</dbReference>
<sequence length="150" mass="16732">MKQLHTLIILLCMLFVGLVYAQDDEKLPSFFSTENEFTTTQLPVLINGADYLQVNSNSKATTLQSSIYLQQIGEKNEVFIQSQTATSQLIIQKGDVNNYLYKDYQFDPAIKLGVLQHGKNNFLKIHGANSIINNAKIIQSGGAQITITSF</sequence>